<reference evidence="1 2" key="1">
    <citation type="submission" date="2023-05" db="EMBL/GenBank/DDBJ databases">
        <title>B98-5 Cell Line De Novo Hybrid Assembly: An Optical Mapping Approach.</title>
        <authorList>
            <person name="Kananen K."/>
            <person name="Auerbach J.A."/>
            <person name="Kautto E."/>
            <person name="Blachly J.S."/>
        </authorList>
    </citation>
    <scope>NUCLEOTIDE SEQUENCE [LARGE SCALE GENOMIC DNA]</scope>
    <source>
        <strain evidence="1">B95-8</strain>
        <tissue evidence="1">Cell line</tissue>
    </source>
</reference>
<accession>A0ABQ9VID2</accession>
<organism evidence="1 2">
    <name type="scientific">Saguinus oedipus</name>
    <name type="common">Cotton-top tamarin</name>
    <name type="synonym">Oedipomidas oedipus</name>
    <dbReference type="NCBI Taxonomy" id="9490"/>
    <lineage>
        <taxon>Eukaryota</taxon>
        <taxon>Metazoa</taxon>
        <taxon>Chordata</taxon>
        <taxon>Craniata</taxon>
        <taxon>Vertebrata</taxon>
        <taxon>Euteleostomi</taxon>
        <taxon>Mammalia</taxon>
        <taxon>Eutheria</taxon>
        <taxon>Euarchontoglires</taxon>
        <taxon>Primates</taxon>
        <taxon>Haplorrhini</taxon>
        <taxon>Platyrrhini</taxon>
        <taxon>Cebidae</taxon>
        <taxon>Callitrichinae</taxon>
        <taxon>Saguinus</taxon>
    </lineage>
</organism>
<name>A0ABQ9VID2_SAGOE</name>
<evidence type="ECO:0000313" key="1">
    <source>
        <dbReference type="EMBL" id="KAK2109136.1"/>
    </source>
</evidence>
<protein>
    <submittedName>
        <fullName evidence="1">Uncharacterized protein</fullName>
    </submittedName>
</protein>
<keyword evidence="2" id="KW-1185">Reference proteome</keyword>
<comment type="caution">
    <text evidence="1">The sequence shown here is derived from an EMBL/GenBank/DDBJ whole genome shotgun (WGS) entry which is preliminary data.</text>
</comment>
<dbReference type="EMBL" id="JASSZA010000006">
    <property type="protein sequence ID" value="KAK2109136.1"/>
    <property type="molecule type" value="Genomic_DNA"/>
</dbReference>
<sequence length="275" mass="29946">MSSDGDTASHQLITAGSWQSPSTPLSLSALIYAVYLAHSGKSQAYASHRQGQPQDLVEQNKGCTPYLTPPPLGSALPLNHREHGGWSSSPVSEAQSHQYYRELLVGSLRPKSPSPCCKACPKHPTAWAGYLVSFLCLGRHTAFRVVAHISLRPYPPPATPRDMRKANCPQQLTPGSPACLGLGSPCPAPSQLLSLLMTFPCPPCYHSSDAILSITVVIYNLGSSMQWFWAPVQAGEILKNLWPQDLPTLCTTHAGRWLILQLREQEADTFTVPQQ</sequence>
<dbReference type="Proteomes" id="UP001266305">
    <property type="component" value="Unassembled WGS sequence"/>
</dbReference>
<gene>
    <name evidence="1" type="ORF">P7K49_014301</name>
</gene>
<evidence type="ECO:0000313" key="2">
    <source>
        <dbReference type="Proteomes" id="UP001266305"/>
    </source>
</evidence>
<proteinExistence type="predicted"/>